<gene>
    <name evidence="1" type="ORF">F8237_19640</name>
</gene>
<name>A0A5P6P7R4_9BRAD</name>
<reference evidence="2" key="1">
    <citation type="submission" date="2019-10" db="EMBL/GenBank/DDBJ databases">
        <title>Complete Genome Sequence of Bradyrhizobium betae type strain PL7HG1T.</title>
        <authorList>
            <person name="Bromfield E.S.P."/>
            <person name="Cloutier S."/>
        </authorList>
    </citation>
    <scope>NUCLEOTIDE SEQUENCE [LARGE SCALE GENOMIC DNA]</scope>
    <source>
        <strain evidence="2">PL7HG1</strain>
    </source>
</reference>
<accession>A0A5P6P7R4</accession>
<dbReference type="Proteomes" id="UP000325641">
    <property type="component" value="Chromosome"/>
</dbReference>
<dbReference type="KEGG" id="bbet:F8237_19640"/>
<organism evidence="1 2">
    <name type="scientific">Bradyrhizobium betae</name>
    <dbReference type="NCBI Taxonomy" id="244734"/>
    <lineage>
        <taxon>Bacteria</taxon>
        <taxon>Pseudomonadati</taxon>
        <taxon>Pseudomonadota</taxon>
        <taxon>Alphaproteobacteria</taxon>
        <taxon>Hyphomicrobiales</taxon>
        <taxon>Nitrobacteraceae</taxon>
        <taxon>Bradyrhizobium</taxon>
    </lineage>
</organism>
<dbReference type="EMBL" id="CP044543">
    <property type="protein sequence ID" value="QFI74419.1"/>
    <property type="molecule type" value="Genomic_DNA"/>
</dbReference>
<dbReference type="AlphaFoldDB" id="A0A5P6P7R4"/>
<dbReference type="OrthoDB" id="9974417at2"/>
<evidence type="ECO:0000313" key="2">
    <source>
        <dbReference type="Proteomes" id="UP000325641"/>
    </source>
</evidence>
<protein>
    <submittedName>
        <fullName evidence="1">Uncharacterized protein</fullName>
    </submittedName>
</protein>
<proteinExistence type="predicted"/>
<sequence>MLFAGPAVAGGAPAGLLDKTVTMSWSTSGTGKRADGTSVSFSNVNTRIVYISSAGRPFLRAEVRGGRATREGELAPGEGGGSRSVSFQGDKLIGTEAFASGARRYIASFDSSFAGCSLSVIDAKEGSAQIRRRGPDGAMYEITSVSTGSPTCSIQTGNIFAH</sequence>
<dbReference type="RefSeq" id="WP_151647096.1">
    <property type="nucleotide sequence ID" value="NZ_CP044543.1"/>
</dbReference>
<evidence type="ECO:0000313" key="1">
    <source>
        <dbReference type="EMBL" id="QFI74419.1"/>
    </source>
</evidence>